<dbReference type="AlphaFoldDB" id="A0A4D7AYE1"/>
<evidence type="ECO:0000313" key="3">
    <source>
        <dbReference type="EMBL" id="QCI59307.1"/>
    </source>
</evidence>
<dbReference type="RefSeq" id="WP_025545008.1">
    <property type="nucleotide sequence ID" value="NZ_CAUWCU010000009.1"/>
</dbReference>
<gene>
    <name evidence="3" type="ORF">EIO64_08775</name>
</gene>
<dbReference type="GeneID" id="89523521"/>
<proteinExistence type="predicted"/>
<feature type="transmembrane region" description="Helical" evidence="2">
    <location>
        <begin position="114"/>
        <end position="134"/>
    </location>
</feature>
<accession>A0A4D7AYE1</accession>
<name>A0A4D7AYE1_9FIRM</name>
<evidence type="ECO:0000313" key="4">
    <source>
        <dbReference type="Proteomes" id="UP000298642"/>
    </source>
</evidence>
<feature type="transmembrane region" description="Helical" evidence="2">
    <location>
        <begin position="56"/>
        <end position="75"/>
    </location>
</feature>
<keyword evidence="4" id="KW-1185">Reference proteome</keyword>
<keyword evidence="2" id="KW-1133">Transmembrane helix</keyword>
<feature type="compositionally biased region" description="Low complexity" evidence="1">
    <location>
        <begin position="157"/>
        <end position="172"/>
    </location>
</feature>
<sequence length="210" mass="23141">MNLFIDKNHRRKSPIAIAGFFATLLDLCIYGVLYTLLAEPLYRQLTLPSTAATNAVHTLIIALAGTAIGSLLFLLRDKRVALFGFVGLAVVLVMFYFAAWMLDTDQRATMVQLITLYGVAPALIGNAVAWPVYLKLRKTHPLPVQKTLQEEMREAAGTKADAAPKAHPAAPAAEERPRRSPQEDAMLLFEDGEDAGCHRRRNTHGKDEDS</sequence>
<protein>
    <submittedName>
        <fullName evidence="3">Uncharacterized protein</fullName>
    </submittedName>
</protein>
<dbReference type="KEGG" id="obj:EIO64_08775"/>
<feature type="transmembrane region" description="Helical" evidence="2">
    <location>
        <begin position="15"/>
        <end position="36"/>
    </location>
</feature>
<evidence type="ECO:0000256" key="1">
    <source>
        <dbReference type="SAM" id="MobiDB-lite"/>
    </source>
</evidence>
<keyword evidence="2" id="KW-0472">Membrane</keyword>
<organism evidence="3 4">
    <name type="scientific">Dysosmobacter welbionis</name>
    <dbReference type="NCBI Taxonomy" id="2093857"/>
    <lineage>
        <taxon>Bacteria</taxon>
        <taxon>Bacillati</taxon>
        <taxon>Bacillota</taxon>
        <taxon>Clostridia</taxon>
        <taxon>Eubacteriales</taxon>
        <taxon>Oscillospiraceae</taxon>
        <taxon>Dysosmobacter</taxon>
    </lineage>
</organism>
<feature type="transmembrane region" description="Helical" evidence="2">
    <location>
        <begin position="82"/>
        <end position="102"/>
    </location>
</feature>
<feature type="region of interest" description="Disordered" evidence="1">
    <location>
        <begin position="153"/>
        <end position="210"/>
    </location>
</feature>
<keyword evidence="2" id="KW-0812">Transmembrane</keyword>
<dbReference type="EMBL" id="CP034413">
    <property type="protein sequence ID" value="QCI59307.1"/>
    <property type="molecule type" value="Genomic_DNA"/>
</dbReference>
<feature type="compositionally biased region" description="Basic and acidic residues" evidence="1">
    <location>
        <begin position="173"/>
        <end position="182"/>
    </location>
</feature>
<dbReference type="Proteomes" id="UP000298642">
    <property type="component" value="Chromosome"/>
</dbReference>
<reference evidence="4" key="1">
    <citation type="submission" date="2018-12" db="EMBL/GenBank/DDBJ databases">
        <title>Dusodibacter welbiota gen. nov., sp. nov., isolated from human faeces and emended description of the Oscillibacter genus.</title>
        <authorList>
            <person name="Le Roy T."/>
            <person name="Van der Smissen P."/>
            <person name="Delzenne N."/>
            <person name="Muccioli G."/>
            <person name="Collet J.F."/>
            <person name="Cani P.D."/>
        </authorList>
    </citation>
    <scope>NUCLEOTIDE SEQUENCE [LARGE SCALE GENOMIC DNA]</scope>
    <source>
        <strain evidence="4">J115</strain>
    </source>
</reference>
<evidence type="ECO:0000256" key="2">
    <source>
        <dbReference type="SAM" id="Phobius"/>
    </source>
</evidence>